<feature type="domain" description="Response regulatory" evidence="5">
    <location>
        <begin position="270"/>
        <end position="422"/>
    </location>
</feature>
<dbReference type="AlphaFoldDB" id="A0A136JC91"/>
<name>A0A136JC91_9PEZI</name>
<organism evidence="6 7">
    <name type="scientific">Microdochium bolleyi</name>
    <dbReference type="NCBI Taxonomy" id="196109"/>
    <lineage>
        <taxon>Eukaryota</taxon>
        <taxon>Fungi</taxon>
        <taxon>Dikarya</taxon>
        <taxon>Ascomycota</taxon>
        <taxon>Pezizomycotina</taxon>
        <taxon>Sordariomycetes</taxon>
        <taxon>Xylariomycetidae</taxon>
        <taxon>Xylariales</taxon>
        <taxon>Microdochiaceae</taxon>
        <taxon>Microdochium</taxon>
    </lineage>
</organism>
<keyword evidence="2" id="KW-0902">Two-component regulatory system</keyword>
<evidence type="ECO:0000256" key="4">
    <source>
        <dbReference type="SAM" id="MobiDB-lite"/>
    </source>
</evidence>
<dbReference type="PROSITE" id="PS50110">
    <property type="entry name" value="RESPONSE_REGULATORY"/>
    <property type="match status" value="1"/>
</dbReference>
<dbReference type="SUPFAM" id="SSF52172">
    <property type="entry name" value="CheY-like"/>
    <property type="match status" value="1"/>
</dbReference>
<evidence type="ECO:0000256" key="1">
    <source>
        <dbReference type="ARBA" id="ARBA00022553"/>
    </source>
</evidence>
<accession>A0A136JC91</accession>
<sequence>MASADQVYAPTHSGCPSHQSSIPDIRSRINNYHALVDATAAKPQADDSAEYYSFPRTRTTPLNPPSLSFPSLLAATTTTPARPSVRALEAAASLSALLSNPKQPHEKWQEHHERIIEAILPPKGFDSVTVQLPPRTLSLDTAQNPTSPRPASRRPPVPKVRGSASRRSSTLEGYTPLTESALAAWNATSSGGVGGAINEENPATGSPSRRRRTSKPADEKVVQAATAAAAIAAGNTAGTTGAIASAAAAAAALCQEEQELSRREATSAFTLLCVDDDVVSCKIMSKICEKWGQPYETVTSGAKALELYKTAPEKYRCILMDIVMPGQDGFETTKLIRQFEESSWTNEEDPKVLAANNGNKTAVEGQQPEKPNTPVRRAVIIGMAVRSTPPPPMEVIKEGGFDLVVEKPLHLRLLSELLFSGPETNAVAVYGAVDPESLRQAGYPLRMRPLRGQRRPPLDNVFGSSFG</sequence>
<keyword evidence="1 3" id="KW-0597">Phosphoprotein</keyword>
<evidence type="ECO:0000259" key="5">
    <source>
        <dbReference type="PROSITE" id="PS50110"/>
    </source>
</evidence>
<dbReference type="PANTHER" id="PTHR45339:SF1">
    <property type="entry name" value="HYBRID SIGNAL TRANSDUCTION HISTIDINE KINASE J"/>
    <property type="match status" value="1"/>
</dbReference>
<dbReference type="InterPro" id="IPR011006">
    <property type="entry name" value="CheY-like_superfamily"/>
</dbReference>
<keyword evidence="7" id="KW-1185">Reference proteome</keyword>
<feature type="region of interest" description="Disordered" evidence="4">
    <location>
        <begin position="1"/>
        <end position="23"/>
    </location>
</feature>
<dbReference type="Proteomes" id="UP000070501">
    <property type="component" value="Unassembled WGS sequence"/>
</dbReference>
<feature type="modified residue" description="4-aspartylphosphate" evidence="3">
    <location>
        <position position="321"/>
    </location>
</feature>
<evidence type="ECO:0000256" key="2">
    <source>
        <dbReference type="ARBA" id="ARBA00023012"/>
    </source>
</evidence>
<protein>
    <recommendedName>
        <fullName evidence="5">Response regulatory domain-containing protein</fullName>
    </recommendedName>
</protein>
<evidence type="ECO:0000313" key="6">
    <source>
        <dbReference type="EMBL" id="KXJ94737.1"/>
    </source>
</evidence>
<feature type="region of interest" description="Disordered" evidence="4">
    <location>
        <begin position="138"/>
        <end position="175"/>
    </location>
</feature>
<dbReference type="InterPro" id="IPR001789">
    <property type="entry name" value="Sig_transdc_resp-reg_receiver"/>
</dbReference>
<dbReference type="EMBL" id="KQ964247">
    <property type="protein sequence ID" value="KXJ94737.1"/>
    <property type="molecule type" value="Genomic_DNA"/>
</dbReference>
<dbReference type="Gene3D" id="3.40.50.2300">
    <property type="match status" value="1"/>
</dbReference>
<evidence type="ECO:0000313" key="7">
    <source>
        <dbReference type="Proteomes" id="UP000070501"/>
    </source>
</evidence>
<dbReference type="CDD" id="cd17546">
    <property type="entry name" value="REC_hyHK_CKI1_RcsC-like"/>
    <property type="match status" value="1"/>
</dbReference>
<dbReference type="Pfam" id="PF00072">
    <property type="entry name" value="Response_reg"/>
    <property type="match status" value="1"/>
</dbReference>
<dbReference type="SMART" id="SM00448">
    <property type="entry name" value="REC"/>
    <property type="match status" value="1"/>
</dbReference>
<dbReference type="PANTHER" id="PTHR45339">
    <property type="entry name" value="HYBRID SIGNAL TRANSDUCTION HISTIDINE KINASE J"/>
    <property type="match status" value="1"/>
</dbReference>
<gene>
    <name evidence="6" type="ORF">Micbo1qcDRAFT_160012</name>
</gene>
<reference evidence="7" key="1">
    <citation type="submission" date="2016-02" db="EMBL/GenBank/DDBJ databases">
        <title>Draft genome sequence of Microdochium bolleyi, a fungal endophyte of beachgrass.</title>
        <authorList>
            <consortium name="DOE Joint Genome Institute"/>
            <person name="David A.S."/>
            <person name="May G."/>
            <person name="Haridas S."/>
            <person name="Lim J."/>
            <person name="Wang M."/>
            <person name="Labutti K."/>
            <person name="Lipzen A."/>
            <person name="Barry K."/>
            <person name="Grigoriev I.V."/>
        </authorList>
    </citation>
    <scope>NUCLEOTIDE SEQUENCE [LARGE SCALE GENOMIC DNA]</scope>
    <source>
        <strain evidence="7">J235TASD1</strain>
    </source>
</reference>
<dbReference type="InParanoid" id="A0A136JC91"/>
<dbReference type="GO" id="GO:0000160">
    <property type="term" value="P:phosphorelay signal transduction system"/>
    <property type="evidence" value="ECO:0007669"/>
    <property type="project" value="UniProtKB-KW"/>
</dbReference>
<dbReference type="OrthoDB" id="303614at2759"/>
<feature type="region of interest" description="Disordered" evidence="4">
    <location>
        <begin position="191"/>
        <end position="217"/>
    </location>
</feature>
<proteinExistence type="predicted"/>
<evidence type="ECO:0000256" key="3">
    <source>
        <dbReference type="PROSITE-ProRule" id="PRU00169"/>
    </source>
</evidence>
<dbReference type="STRING" id="196109.A0A136JC91"/>